<dbReference type="AlphaFoldDB" id="A0A3F3PVB4"/>
<keyword evidence="2" id="KW-1185">Reference proteome</keyword>
<organism evidence="1 2">
    <name type="scientific">Aspergillus welwitschiae</name>
    <dbReference type="NCBI Taxonomy" id="1341132"/>
    <lineage>
        <taxon>Eukaryota</taxon>
        <taxon>Fungi</taxon>
        <taxon>Dikarya</taxon>
        <taxon>Ascomycota</taxon>
        <taxon>Pezizomycotina</taxon>
        <taxon>Eurotiomycetes</taxon>
        <taxon>Eurotiomycetidae</taxon>
        <taxon>Eurotiales</taxon>
        <taxon>Aspergillaceae</taxon>
        <taxon>Aspergillus</taxon>
        <taxon>Aspergillus subgen. Circumdati</taxon>
    </lineage>
</organism>
<dbReference type="EMBL" id="KZ852062">
    <property type="protein sequence ID" value="RDH30276.1"/>
    <property type="molecule type" value="Genomic_DNA"/>
</dbReference>
<dbReference type="RefSeq" id="XP_026623298.1">
    <property type="nucleotide sequence ID" value="XM_026767359.1"/>
</dbReference>
<evidence type="ECO:0000313" key="1">
    <source>
        <dbReference type="EMBL" id="RDH30276.1"/>
    </source>
</evidence>
<dbReference type="Proteomes" id="UP000253729">
    <property type="component" value="Unassembled WGS sequence"/>
</dbReference>
<accession>A0A3F3PVB4</accession>
<dbReference type="GeneID" id="38135715"/>
<reference evidence="1 2" key="1">
    <citation type="submission" date="2018-07" db="EMBL/GenBank/DDBJ databases">
        <title>The genomes of Aspergillus section Nigri reveals drivers in fungal speciation.</title>
        <authorList>
            <consortium name="DOE Joint Genome Institute"/>
            <person name="Vesth T.C."/>
            <person name="Nybo J."/>
            <person name="Theobald S."/>
            <person name="Brandl J."/>
            <person name="Frisvad J.C."/>
            <person name="Nielsen K.F."/>
            <person name="Lyhne E.K."/>
            <person name="Kogle M.E."/>
            <person name="Kuo A."/>
            <person name="Riley R."/>
            <person name="Clum A."/>
            <person name="Nolan M."/>
            <person name="Lipzen A."/>
            <person name="Salamov A."/>
            <person name="Henrissat B."/>
            <person name="Wiebenga A."/>
            <person name="De vries R.P."/>
            <person name="Grigoriev I.V."/>
            <person name="Mortensen U.H."/>
            <person name="Andersen M.R."/>
            <person name="Baker S.E."/>
        </authorList>
    </citation>
    <scope>NUCLEOTIDE SEQUENCE [LARGE SCALE GENOMIC DNA]</scope>
    <source>
        <strain evidence="1 2">CBS 139.54b</strain>
    </source>
</reference>
<sequence>MRSSAKASVDPDCRKVFNHYWVPVNHSPVLLTASDRRLALLRSRTGIHRACPMWR</sequence>
<gene>
    <name evidence="1" type="ORF">BDQ94DRAFT_149321</name>
</gene>
<evidence type="ECO:0000313" key="2">
    <source>
        <dbReference type="Proteomes" id="UP000253729"/>
    </source>
</evidence>
<proteinExistence type="predicted"/>
<name>A0A3F3PVB4_9EURO</name>
<protein>
    <submittedName>
        <fullName evidence="1">Uncharacterized protein</fullName>
    </submittedName>
</protein>